<dbReference type="Proteomes" id="UP000823941">
    <property type="component" value="Chromosome 13"/>
</dbReference>
<comment type="caution">
    <text evidence="1">The sequence shown here is derived from an EMBL/GenBank/DDBJ whole genome shotgun (WGS) entry which is preliminary data.</text>
</comment>
<sequence length="52" mass="6049">MSCKCMNTDCVSAESEKKNKISGAIEKIPIRIKRNRPFGDEMKTKEVFRERD</sequence>
<name>A0ABQ7QKK8_PLUXY</name>
<evidence type="ECO:0000313" key="1">
    <source>
        <dbReference type="EMBL" id="KAG7305758.1"/>
    </source>
</evidence>
<accession>A0ABQ7QKK8</accession>
<proteinExistence type="predicted"/>
<feature type="non-terminal residue" evidence="1">
    <location>
        <position position="52"/>
    </location>
</feature>
<protein>
    <submittedName>
        <fullName evidence="1">Uncharacterized protein</fullName>
    </submittedName>
</protein>
<keyword evidence="2" id="KW-1185">Reference proteome</keyword>
<evidence type="ECO:0000313" key="2">
    <source>
        <dbReference type="Proteomes" id="UP000823941"/>
    </source>
</evidence>
<dbReference type="EMBL" id="JAHIBW010000013">
    <property type="protein sequence ID" value="KAG7305758.1"/>
    <property type="molecule type" value="Genomic_DNA"/>
</dbReference>
<organism evidence="1 2">
    <name type="scientific">Plutella xylostella</name>
    <name type="common">Diamondback moth</name>
    <name type="synonym">Plutella maculipennis</name>
    <dbReference type="NCBI Taxonomy" id="51655"/>
    <lineage>
        <taxon>Eukaryota</taxon>
        <taxon>Metazoa</taxon>
        <taxon>Ecdysozoa</taxon>
        <taxon>Arthropoda</taxon>
        <taxon>Hexapoda</taxon>
        <taxon>Insecta</taxon>
        <taxon>Pterygota</taxon>
        <taxon>Neoptera</taxon>
        <taxon>Endopterygota</taxon>
        <taxon>Lepidoptera</taxon>
        <taxon>Glossata</taxon>
        <taxon>Ditrysia</taxon>
        <taxon>Yponomeutoidea</taxon>
        <taxon>Plutellidae</taxon>
        <taxon>Plutella</taxon>
    </lineage>
</organism>
<reference evidence="1 2" key="1">
    <citation type="submission" date="2021-06" db="EMBL/GenBank/DDBJ databases">
        <title>A haploid diamondback moth (Plutella xylostella L.) genome assembly resolves 31 chromosomes and identifies a diamide resistance mutation.</title>
        <authorList>
            <person name="Ward C.M."/>
            <person name="Perry K.D."/>
            <person name="Baker G."/>
            <person name="Powis K."/>
            <person name="Heckel D.G."/>
            <person name="Baxter S.W."/>
        </authorList>
    </citation>
    <scope>NUCLEOTIDE SEQUENCE [LARGE SCALE GENOMIC DNA]</scope>
    <source>
        <strain evidence="1 2">LV</strain>
        <tissue evidence="1">Single pupa</tissue>
    </source>
</reference>
<gene>
    <name evidence="1" type="ORF">JYU34_009884</name>
</gene>